<keyword evidence="4" id="KW-1185">Reference proteome</keyword>
<evidence type="ECO:0000313" key="3">
    <source>
        <dbReference type="EMBL" id="MDI4647404.1"/>
    </source>
</evidence>
<organism evidence="3 4">
    <name type="scientific">Cohnella hashimotonis</name>
    <dbReference type="NCBI Taxonomy" id="2826895"/>
    <lineage>
        <taxon>Bacteria</taxon>
        <taxon>Bacillati</taxon>
        <taxon>Bacillota</taxon>
        <taxon>Bacilli</taxon>
        <taxon>Bacillales</taxon>
        <taxon>Paenibacillaceae</taxon>
        <taxon>Cohnella</taxon>
    </lineage>
</organism>
<sequence length="1082" mass="112015">MATAKIKMNTGTPSQPIWEEVDLGGGKGEGIDSHKEGNDTHSWGFASHAEGNATVAGIGGSTAEILQYLDGGSNFGLSVSNAGFVVNSGETLTYSYWGFISPDDLLGRKMVGSGIIDSFQATGGVLSIWLNTWPTAYSFDTDKSLQNKYNASIGTYSSHAEGSMTQALGNTSHSEGWFTVASGDNSHSEGKRTEALSKDSHTEGQFTRVNVTGTDIEGNNLYRNVDLDIFSYDEMLPWAGHAEGYDTLVTGAAGHAEGIHTLASNIAAHAEGISSEASGWGAHAEGNTTISSGDGAHAEGNRTIASGGYSHSEGDFTVASGYNSHAEGEYTTASGNNSHAEGKGATASGGNAHAEGYQTKASGESSHAEGRQTSAVTNFSHAEGQYTSALSSEVSLSITSFDATNKKITLDTSFFNTSTSLLNTLVAGDVLYIKVDGGVDLKVTLVSRTTNVLAIDTTPQETWRFASKISGTNVPPYPVHAEGYSTMASGPGSHAEGYYTGATDFGSHSEGFYTKSMGQGSHSEGSNTIASGLSSHSEGQSTKASGPNSHAEGFTTQATGAVSHAEGNSTIASGEASHAEGAYTTASGSSSHAEGTSTKASGTNSHAEGRASAAVQQYSHAEGDGTVAGASIAPIYAFNKTAKTISTTFASSFNLGDIIYIYSYVSSSQTPNIVSASVVSKSGDVITLSGDPTGGASVTVVSFATKYAVYNANSTGSHAEGVGTTAWANGSHAEGLYTRSTDYGSHSEGILTVASSMGAHAEGHGTKVSPSFTNLTPTINTDLLGTSSITTVVGHAEGYDTLVTGAGGHAEGISTTASGIGSHAEGGSTIASGTYSHSEGLNTTASNYASHVMGRYNKLLTGSATAYSSSSDAFVIGNGTSTSALGNAFRVTFAGATYGLSAFNSTGADYGEFFEWLDGNPNGDDRTGLFVTLDGDKIRLASSSDDFILGIVSANPSVIGDSHDDWQGKYLRDEWGRIQYHEVAVPAMTLDENGVDIQDGEHFELNPIYNPEWDSSLEYVGRENRKEWAVIGMMGKLRVRDDGTCVVNGLCKPNDQGIASSSTSGYKVMKRVTNNIVMILIK</sequence>
<reference evidence="3" key="1">
    <citation type="submission" date="2023-04" db="EMBL/GenBank/DDBJ databases">
        <title>Comparative genomic analysis of Cohnella hashimotonis sp. nov., isolated from the International Space Station.</title>
        <authorList>
            <person name="Venkateswaran K."/>
            <person name="Simpson A."/>
        </authorList>
    </citation>
    <scope>NUCLEOTIDE SEQUENCE</scope>
    <source>
        <strain evidence="3">F6_2S_P_1</strain>
    </source>
</reference>
<evidence type="ECO:0000259" key="2">
    <source>
        <dbReference type="Pfam" id="PF11962"/>
    </source>
</evidence>
<feature type="region of interest" description="Disordered" evidence="1">
    <location>
        <begin position="513"/>
        <end position="554"/>
    </location>
</feature>
<feature type="compositionally biased region" description="Polar residues" evidence="1">
    <location>
        <begin position="584"/>
        <end position="606"/>
    </location>
</feature>
<protein>
    <submittedName>
        <fullName evidence="3">Peptidase G2 autoproteolytic cleavage domain-containing protein</fullName>
    </submittedName>
</protein>
<dbReference type="InterPro" id="IPR011049">
    <property type="entry name" value="Serralysin-like_metalloprot_C"/>
</dbReference>
<dbReference type="SUPFAM" id="SSF101967">
    <property type="entry name" value="Adhesin YadA, collagen-binding domain"/>
    <property type="match status" value="6"/>
</dbReference>
<dbReference type="RefSeq" id="WP_282910170.1">
    <property type="nucleotide sequence ID" value="NZ_JAGRPV010000001.1"/>
</dbReference>
<feature type="region of interest" description="Disordered" evidence="1">
    <location>
        <begin position="182"/>
        <end position="202"/>
    </location>
</feature>
<feature type="compositionally biased region" description="Basic and acidic residues" evidence="1">
    <location>
        <begin position="186"/>
        <end position="202"/>
    </location>
</feature>
<feature type="region of interest" description="Disordered" evidence="1">
    <location>
        <begin position="572"/>
        <end position="618"/>
    </location>
</feature>
<dbReference type="InterPro" id="IPR021865">
    <property type="entry name" value="Peptidase_G2"/>
</dbReference>
<feature type="compositionally biased region" description="Polar residues" evidence="1">
    <location>
        <begin position="359"/>
        <end position="372"/>
    </location>
</feature>
<dbReference type="Gene3D" id="2.40.300.10">
    <property type="entry name" value="Head decoration protein D"/>
    <property type="match status" value="1"/>
</dbReference>
<dbReference type="Gene3D" id="2.150.10.10">
    <property type="entry name" value="Serralysin-like metalloprotease, C-terminal"/>
    <property type="match status" value="2"/>
</dbReference>
<feature type="region of interest" description="Disordered" evidence="1">
    <location>
        <begin position="280"/>
        <end position="309"/>
    </location>
</feature>
<accession>A0ABT6TKN0</accession>
<feature type="domain" description="Peptidase G2 IMC autoproteolytic cleavage" evidence="2">
    <location>
        <begin position="887"/>
        <end position="1074"/>
    </location>
</feature>
<dbReference type="Gene3D" id="4.10.80.40">
    <property type="entry name" value="succinate dehydrogenase protein domain"/>
    <property type="match status" value="1"/>
</dbReference>
<dbReference type="CDD" id="cd12820">
    <property type="entry name" value="LbR_YadA-like"/>
    <property type="match status" value="2"/>
</dbReference>
<comment type="caution">
    <text evidence="3">The sequence shown here is derived from an EMBL/GenBank/DDBJ whole genome shotgun (WGS) entry which is preliminary data.</text>
</comment>
<dbReference type="Pfam" id="PF11962">
    <property type="entry name" value="Peptidase_G2"/>
    <property type="match status" value="1"/>
</dbReference>
<evidence type="ECO:0000313" key="4">
    <source>
        <dbReference type="Proteomes" id="UP001161691"/>
    </source>
</evidence>
<gene>
    <name evidence="3" type="ORF">KB449_20700</name>
</gene>
<name>A0ABT6TKN0_9BACL</name>
<dbReference type="EMBL" id="JAGRPV010000001">
    <property type="protein sequence ID" value="MDI4647404.1"/>
    <property type="molecule type" value="Genomic_DNA"/>
</dbReference>
<feature type="compositionally biased region" description="Polar residues" evidence="1">
    <location>
        <begin position="516"/>
        <end position="554"/>
    </location>
</feature>
<feature type="region of interest" description="Disordered" evidence="1">
    <location>
        <begin position="329"/>
        <end position="372"/>
    </location>
</feature>
<proteinExistence type="predicted"/>
<evidence type="ECO:0000256" key="1">
    <source>
        <dbReference type="SAM" id="MobiDB-lite"/>
    </source>
</evidence>
<dbReference type="Proteomes" id="UP001161691">
    <property type="component" value="Unassembled WGS sequence"/>
</dbReference>